<dbReference type="EMBL" id="SMBK01000013">
    <property type="protein sequence ID" value="TCU34130.1"/>
    <property type="molecule type" value="Genomic_DNA"/>
</dbReference>
<dbReference type="InterPro" id="IPR012441">
    <property type="entry name" value="DUF1643"/>
</dbReference>
<dbReference type="Pfam" id="PF07799">
    <property type="entry name" value="DUF1643"/>
    <property type="match status" value="1"/>
</dbReference>
<name>A0A4R3RF08_9HYPH</name>
<evidence type="ECO:0000313" key="2">
    <source>
        <dbReference type="Proteomes" id="UP000295507"/>
    </source>
</evidence>
<accession>A0A4R3RF08</accession>
<sequence>MSDLFMRRSAIISICKMYRYELRRIWDDRLPLLVVCMLNPSLADDQVEDPTLRELIHFAKMWGYGGLLIVNFYAFRSPSPKEMFAQGCKAFGPENDAYIKGAIAYARNHGGKLLAAWGNDGHVGGYHMYFTTLAAEQKVDLVCLGKTNSGQPKHPMARGKHRIPRSQMPIIWKEAAL</sequence>
<reference evidence="1 2" key="1">
    <citation type="submission" date="2019-03" db="EMBL/GenBank/DDBJ databases">
        <title>Genomic Encyclopedia of Type Strains, Phase IV (KMG-V): Genome sequencing to study the core and pangenomes of soil and plant-associated prokaryotes.</title>
        <authorList>
            <person name="Whitman W."/>
        </authorList>
    </citation>
    <scope>NUCLEOTIDE SEQUENCE [LARGE SCALE GENOMIC DNA]</scope>
    <source>
        <strain evidence="1 2">IE4868</strain>
    </source>
</reference>
<evidence type="ECO:0008006" key="3">
    <source>
        <dbReference type="Google" id="ProtNLM"/>
    </source>
</evidence>
<dbReference type="Proteomes" id="UP000295507">
    <property type="component" value="Unassembled WGS sequence"/>
</dbReference>
<protein>
    <recommendedName>
        <fullName evidence="3">DUF1643 domain-containing protein</fullName>
    </recommendedName>
</protein>
<dbReference type="AlphaFoldDB" id="A0A4R3RF08"/>
<organism evidence="1 2">
    <name type="scientific">Rhizobium azibense</name>
    <dbReference type="NCBI Taxonomy" id="1136135"/>
    <lineage>
        <taxon>Bacteria</taxon>
        <taxon>Pseudomonadati</taxon>
        <taxon>Pseudomonadota</taxon>
        <taxon>Alphaproteobacteria</taxon>
        <taxon>Hyphomicrobiales</taxon>
        <taxon>Rhizobiaceae</taxon>
        <taxon>Rhizobium/Agrobacterium group</taxon>
        <taxon>Rhizobium</taxon>
    </lineage>
</organism>
<proteinExistence type="predicted"/>
<gene>
    <name evidence="1" type="ORF">EV129_113114</name>
</gene>
<comment type="caution">
    <text evidence="1">The sequence shown here is derived from an EMBL/GenBank/DDBJ whole genome shotgun (WGS) entry which is preliminary data.</text>
</comment>
<evidence type="ECO:0000313" key="1">
    <source>
        <dbReference type="EMBL" id="TCU34130.1"/>
    </source>
</evidence>